<reference evidence="1" key="1">
    <citation type="submission" date="2014-09" db="EMBL/GenBank/DDBJ databases">
        <authorList>
            <person name="Magalhaes I.L.F."/>
            <person name="Oliveira U."/>
            <person name="Santos F.R."/>
            <person name="Vidigal T.H.D.A."/>
            <person name="Brescovit A.D."/>
            <person name="Santos A.J."/>
        </authorList>
    </citation>
    <scope>NUCLEOTIDE SEQUENCE</scope>
    <source>
        <tissue evidence="1">Shoot tissue taken approximately 20 cm above the soil surface</tissue>
    </source>
</reference>
<dbReference type="EMBL" id="GBRH01251446">
    <property type="protein sequence ID" value="JAD46449.1"/>
    <property type="molecule type" value="Transcribed_RNA"/>
</dbReference>
<dbReference type="AlphaFoldDB" id="A0A0A9A467"/>
<name>A0A0A9A467_ARUDO</name>
<sequence length="16" mass="1744">MLREKLQPGGAENSTL</sequence>
<proteinExistence type="predicted"/>
<organism evidence="1">
    <name type="scientific">Arundo donax</name>
    <name type="common">Giant reed</name>
    <name type="synonym">Donax arundinaceus</name>
    <dbReference type="NCBI Taxonomy" id="35708"/>
    <lineage>
        <taxon>Eukaryota</taxon>
        <taxon>Viridiplantae</taxon>
        <taxon>Streptophyta</taxon>
        <taxon>Embryophyta</taxon>
        <taxon>Tracheophyta</taxon>
        <taxon>Spermatophyta</taxon>
        <taxon>Magnoliopsida</taxon>
        <taxon>Liliopsida</taxon>
        <taxon>Poales</taxon>
        <taxon>Poaceae</taxon>
        <taxon>PACMAD clade</taxon>
        <taxon>Arundinoideae</taxon>
        <taxon>Arundineae</taxon>
        <taxon>Arundo</taxon>
    </lineage>
</organism>
<protein>
    <submittedName>
        <fullName evidence="1">Uncharacterized protein</fullName>
    </submittedName>
</protein>
<evidence type="ECO:0000313" key="1">
    <source>
        <dbReference type="EMBL" id="JAD46449.1"/>
    </source>
</evidence>
<accession>A0A0A9A467</accession>
<reference evidence="1" key="2">
    <citation type="journal article" date="2015" name="Data Brief">
        <title>Shoot transcriptome of the giant reed, Arundo donax.</title>
        <authorList>
            <person name="Barrero R.A."/>
            <person name="Guerrero F.D."/>
            <person name="Moolhuijzen P."/>
            <person name="Goolsby J.A."/>
            <person name="Tidwell J."/>
            <person name="Bellgard S.E."/>
            <person name="Bellgard M.I."/>
        </authorList>
    </citation>
    <scope>NUCLEOTIDE SEQUENCE</scope>
    <source>
        <tissue evidence="1">Shoot tissue taken approximately 20 cm above the soil surface</tissue>
    </source>
</reference>